<feature type="binding site" evidence="3">
    <location>
        <position position="49"/>
    </location>
    <ligand>
        <name>substrate</name>
    </ligand>
</feature>
<evidence type="ECO:0000256" key="1">
    <source>
        <dbReference type="ARBA" id="ARBA00022741"/>
    </source>
</evidence>
<feature type="domain" description="HIT" evidence="5">
    <location>
        <begin position="22"/>
        <end position="132"/>
    </location>
</feature>
<dbReference type="InterPro" id="IPR052908">
    <property type="entry name" value="AP-4-A_phosphorylase"/>
</dbReference>
<accession>A0A6L2R559</accession>
<dbReference type="Gene3D" id="3.30.428.10">
    <property type="entry name" value="HIT-like"/>
    <property type="match status" value="1"/>
</dbReference>
<dbReference type="GO" id="GO:0000166">
    <property type="term" value="F:nucleotide binding"/>
    <property type="evidence" value="ECO:0007669"/>
    <property type="project" value="UniProtKB-KW"/>
</dbReference>
<dbReference type="GO" id="GO:0016787">
    <property type="term" value="F:hydrolase activity"/>
    <property type="evidence" value="ECO:0007669"/>
    <property type="project" value="UniProtKB-KW"/>
</dbReference>
<name>A0A6L2R559_9BACT</name>
<proteinExistence type="predicted"/>
<dbReference type="Proteomes" id="UP000505077">
    <property type="component" value="Unassembled WGS sequence"/>
</dbReference>
<dbReference type="SUPFAM" id="SSF54197">
    <property type="entry name" value="HIT-like"/>
    <property type="match status" value="1"/>
</dbReference>
<feature type="short sequence motif" description="Histidine triad motif" evidence="4">
    <location>
        <begin position="117"/>
        <end position="121"/>
    </location>
</feature>
<gene>
    <name evidence="6" type="ORF">ZNDK_0448</name>
</gene>
<evidence type="ECO:0000313" key="7">
    <source>
        <dbReference type="Proteomes" id="UP000505077"/>
    </source>
</evidence>
<protein>
    <submittedName>
        <fullName evidence="6">HIT family hydrolase</fullName>
    </submittedName>
</protein>
<dbReference type="AlphaFoldDB" id="A0A6L2R559"/>
<reference evidence="6 7" key="1">
    <citation type="journal article" date="2020" name="ISME J.">
        <title>Parallel Reductive Genome Evolution in Desulfovibrio Ectosymbionts Independently Acquired by Trichonympha Protists in the Termite Gut.</title>
        <authorList>
            <person name="Takeuchi M."/>
            <person name="Kuwahara H."/>
            <person name="Murakami T."/>
            <person name="Takahashi K."/>
            <person name="Kajitani R."/>
            <person name="Toyoda A."/>
            <person name="Itoh T."/>
            <person name="Ohkuma M."/>
            <person name="Hongoh Y."/>
        </authorList>
    </citation>
    <scope>NUCLEOTIDE SEQUENCE [LARGE SCALE GENOMIC DNA]</scope>
    <source>
        <strain evidence="6">ZnDsv-02</strain>
    </source>
</reference>
<evidence type="ECO:0000313" key="6">
    <source>
        <dbReference type="EMBL" id="GFH62677.1"/>
    </source>
</evidence>
<dbReference type="PANTHER" id="PTHR42997">
    <property type="entry name" value="HIT FAMILY HYDROLASE"/>
    <property type="match status" value="1"/>
</dbReference>
<dbReference type="Pfam" id="PF01230">
    <property type="entry name" value="HIT"/>
    <property type="match status" value="1"/>
</dbReference>
<dbReference type="InterPro" id="IPR039383">
    <property type="entry name" value="FHIT"/>
</dbReference>
<dbReference type="InterPro" id="IPR036265">
    <property type="entry name" value="HIT-like_sf"/>
</dbReference>
<evidence type="ECO:0000259" key="5">
    <source>
        <dbReference type="PROSITE" id="PS51084"/>
    </source>
</evidence>
<comment type="caution">
    <text evidence="6">The sequence shown here is derived from an EMBL/GenBank/DDBJ whole genome shotgun (WGS) entry which is preliminary data.</text>
</comment>
<keyword evidence="1" id="KW-0547">Nucleotide-binding</keyword>
<evidence type="ECO:0000256" key="2">
    <source>
        <dbReference type="PIRSR" id="PIRSR639383-1"/>
    </source>
</evidence>
<feature type="active site" description="Tele-AMP-histidine intermediate" evidence="2">
    <location>
        <position position="119"/>
    </location>
</feature>
<evidence type="ECO:0000256" key="4">
    <source>
        <dbReference type="PROSITE-ProRule" id="PRU00464"/>
    </source>
</evidence>
<dbReference type="InterPro" id="IPR011146">
    <property type="entry name" value="HIT-like"/>
</dbReference>
<keyword evidence="6" id="KW-0378">Hydrolase</keyword>
<dbReference type="CDD" id="cd01275">
    <property type="entry name" value="FHIT"/>
    <property type="match status" value="1"/>
</dbReference>
<dbReference type="EMBL" id="BLLL01000003">
    <property type="protein sequence ID" value="GFH62677.1"/>
    <property type="molecule type" value="Genomic_DNA"/>
</dbReference>
<feature type="binding site" evidence="3">
    <location>
        <position position="121"/>
    </location>
    <ligand>
        <name>substrate</name>
    </ligand>
</feature>
<dbReference type="PROSITE" id="PS51084">
    <property type="entry name" value="HIT_2"/>
    <property type="match status" value="1"/>
</dbReference>
<organism evidence="6 7">
    <name type="scientific">Candidatus Desulfovibrio kirbyi</name>
    <dbReference type="NCBI Taxonomy" id="2696086"/>
    <lineage>
        <taxon>Bacteria</taxon>
        <taxon>Pseudomonadati</taxon>
        <taxon>Thermodesulfobacteriota</taxon>
        <taxon>Desulfovibrionia</taxon>
        <taxon>Desulfovibrionales</taxon>
        <taxon>Desulfovibrionaceae</taxon>
        <taxon>Desulfovibrio</taxon>
    </lineage>
</organism>
<evidence type="ECO:0000256" key="3">
    <source>
        <dbReference type="PIRSR" id="PIRSR639383-2"/>
    </source>
</evidence>
<sequence length="158" mass="18178">MKQLWTPWRIRYILAPKPDTCVFCLPATTGEDTERLVLLRNKRAFVIMNNFPYTNGHIMVCPFRHVMELADLAADELHEMIDMIQQCSKILKTHFQCEGINVGLNQGQAAGAGIHEHLHFHLVPRWNGDSSFLAVFAETRTLPEYLTQTYTALKPYFT</sequence>
<dbReference type="PANTHER" id="PTHR42997:SF1">
    <property type="entry name" value="AP-4-A PHOSPHORYLASE"/>
    <property type="match status" value="1"/>
</dbReference>